<dbReference type="InterPro" id="IPR005143">
    <property type="entry name" value="TF_LuxR_autoind-bd_dom"/>
</dbReference>
<dbReference type="EMBL" id="CP151767">
    <property type="protein sequence ID" value="WZU66030.1"/>
    <property type="molecule type" value="Genomic_DNA"/>
</dbReference>
<dbReference type="AlphaFoldDB" id="A0AAN0NJB7"/>
<keyword evidence="6" id="KW-1185">Reference proteome</keyword>
<evidence type="ECO:0000259" key="4">
    <source>
        <dbReference type="Pfam" id="PF03472"/>
    </source>
</evidence>
<evidence type="ECO:0000256" key="3">
    <source>
        <dbReference type="ARBA" id="ARBA00023163"/>
    </source>
</evidence>
<evidence type="ECO:0000256" key="2">
    <source>
        <dbReference type="ARBA" id="ARBA00023125"/>
    </source>
</evidence>
<reference evidence="5" key="1">
    <citation type="submission" date="2024-08" db="EMBL/GenBank/DDBJ databases">
        <title>Phylogenomic analyses of a clade within the roseobacter group suggest taxonomic reassignments of species of the genera Aestuariivita, Citreicella, Loktanella, Nautella, Pelagibaca, Ruegeria, Thalassobius, Thiobacimonas and Tropicibacter, and the proposal o.</title>
        <authorList>
            <person name="Jeon C.O."/>
        </authorList>
    </citation>
    <scope>NUCLEOTIDE SEQUENCE</scope>
    <source>
        <strain evidence="5">SS1-5</strain>
    </source>
</reference>
<keyword evidence="1" id="KW-0805">Transcription regulation</keyword>
<organism evidence="5 6">
    <name type="scientific">Yoonia rhodophyticola</name>
    <dbReference type="NCBI Taxonomy" id="3137370"/>
    <lineage>
        <taxon>Bacteria</taxon>
        <taxon>Pseudomonadati</taxon>
        <taxon>Pseudomonadota</taxon>
        <taxon>Alphaproteobacteria</taxon>
        <taxon>Rhodobacterales</taxon>
        <taxon>Paracoccaceae</taxon>
        <taxon>Yoonia</taxon>
    </lineage>
</organism>
<dbReference type="Gene3D" id="3.30.450.80">
    <property type="entry name" value="Transcription factor LuxR-like, autoinducer-binding domain"/>
    <property type="match status" value="1"/>
</dbReference>
<keyword evidence="3" id="KW-0804">Transcription</keyword>
<evidence type="ECO:0000256" key="1">
    <source>
        <dbReference type="ARBA" id="ARBA00023015"/>
    </source>
</evidence>
<sequence length="167" mass="18439">MSRTQVEISGVLGELKELAPAGYAIGLQIKYTTPKFMFQSYSKDWLNYYSQNGLLMNDPTLGWGFENVGAVRWSKLADQDTAGVLKMAAEYGINFGITCAKETNDSDGIRSIGSFARGDRDFTDDEVRKISLAFDELHDGTEHQAQLSPDTVTQLKNMSVMVTHPGS</sequence>
<evidence type="ECO:0000313" key="5">
    <source>
        <dbReference type="EMBL" id="WZU66030.1"/>
    </source>
</evidence>
<evidence type="ECO:0000313" key="6">
    <source>
        <dbReference type="Proteomes" id="UP001470809"/>
    </source>
</evidence>
<dbReference type="SUPFAM" id="SSF75516">
    <property type="entry name" value="Pheromone-binding domain of LuxR-like quorum-sensing transcription factors"/>
    <property type="match status" value="1"/>
</dbReference>
<proteinExistence type="predicted"/>
<dbReference type="KEGG" id="yrh:AABB31_13160"/>
<accession>A0AAN0NJB7</accession>
<dbReference type="Proteomes" id="UP001470809">
    <property type="component" value="Chromosome"/>
</dbReference>
<dbReference type="RefSeq" id="WP_342075359.1">
    <property type="nucleotide sequence ID" value="NZ_CP151767.2"/>
</dbReference>
<gene>
    <name evidence="5" type="ORF">AABB31_13160</name>
</gene>
<name>A0AAN0NJB7_9RHOB</name>
<keyword evidence="2" id="KW-0238">DNA-binding</keyword>
<feature type="domain" description="Transcription factor LuxR-like autoinducer-binding" evidence="4">
    <location>
        <begin position="35"/>
        <end position="138"/>
    </location>
</feature>
<protein>
    <submittedName>
        <fullName evidence="5">Autoinducer binding domain-containing protein</fullName>
    </submittedName>
</protein>
<dbReference type="InterPro" id="IPR036693">
    <property type="entry name" value="TF_LuxR_autoind-bd_dom_sf"/>
</dbReference>
<dbReference type="GO" id="GO:0003677">
    <property type="term" value="F:DNA binding"/>
    <property type="evidence" value="ECO:0007669"/>
    <property type="project" value="UniProtKB-KW"/>
</dbReference>
<dbReference type="Pfam" id="PF03472">
    <property type="entry name" value="Autoind_bind"/>
    <property type="match status" value="1"/>
</dbReference>